<feature type="transmembrane region" description="Helical" evidence="5">
    <location>
        <begin position="103"/>
        <end position="121"/>
    </location>
</feature>
<feature type="transmembrane region" description="Helical" evidence="5">
    <location>
        <begin position="268"/>
        <end position="293"/>
    </location>
</feature>
<dbReference type="Gene3D" id="1.20.1070.10">
    <property type="entry name" value="Rhodopsin 7-helix transmembrane proteins"/>
    <property type="match status" value="1"/>
</dbReference>
<evidence type="ECO:0000256" key="4">
    <source>
        <dbReference type="ARBA" id="ARBA00023136"/>
    </source>
</evidence>
<dbReference type="PANTHER" id="PTHR31357:SF18">
    <property type="entry name" value="SERPENTINE RECEPTOR, CLASS T"/>
    <property type="match status" value="1"/>
</dbReference>
<feature type="transmembrane region" description="Helical" evidence="5">
    <location>
        <begin position="188"/>
        <end position="207"/>
    </location>
</feature>
<evidence type="ECO:0008006" key="8">
    <source>
        <dbReference type="Google" id="ProtNLM"/>
    </source>
</evidence>
<dbReference type="Proteomes" id="UP000024635">
    <property type="component" value="Unassembled WGS sequence"/>
</dbReference>
<dbReference type="GO" id="GO:0016020">
    <property type="term" value="C:membrane"/>
    <property type="evidence" value="ECO:0007669"/>
    <property type="project" value="UniProtKB-SubCell"/>
</dbReference>
<keyword evidence="7" id="KW-1185">Reference proteome</keyword>
<evidence type="ECO:0000256" key="2">
    <source>
        <dbReference type="ARBA" id="ARBA00022692"/>
    </source>
</evidence>
<proteinExistence type="predicted"/>
<dbReference type="PANTHER" id="PTHR31357">
    <property type="entry name" value="SERPENTINE RECEPTOR CLASS ALPHA-10"/>
    <property type="match status" value="1"/>
</dbReference>
<feature type="transmembrane region" description="Helical" evidence="5">
    <location>
        <begin position="20"/>
        <end position="43"/>
    </location>
</feature>
<evidence type="ECO:0000313" key="6">
    <source>
        <dbReference type="EMBL" id="EYC11158.1"/>
    </source>
</evidence>
<dbReference type="EMBL" id="JARK01001388">
    <property type="protein sequence ID" value="EYC11158.1"/>
    <property type="molecule type" value="Genomic_DNA"/>
</dbReference>
<reference evidence="7" key="1">
    <citation type="journal article" date="2015" name="Nat. Genet.">
        <title>The genome and transcriptome of the zoonotic hookworm Ancylostoma ceylanicum identify infection-specific gene families.</title>
        <authorList>
            <person name="Schwarz E.M."/>
            <person name="Hu Y."/>
            <person name="Antoshechkin I."/>
            <person name="Miller M.M."/>
            <person name="Sternberg P.W."/>
            <person name="Aroian R.V."/>
        </authorList>
    </citation>
    <scope>NUCLEOTIDE SEQUENCE</scope>
    <source>
        <strain evidence="7">HY135</strain>
    </source>
</reference>
<keyword evidence="3 5" id="KW-1133">Transmembrane helix</keyword>
<dbReference type="InterPro" id="IPR051080">
    <property type="entry name" value="Nematode_rcpt-like_serp_alpha"/>
</dbReference>
<evidence type="ECO:0000313" key="7">
    <source>
        <dbReference type="Proteomes" id="UP000024635"/>
    </source>
</evidence>
<dbReference type="Pfam" id="PF10292">
    <property type="entry name" value="7TM_GPCR_Srab"/>
    <property type="match status" value="1"/>
</dbReference>
<dbReference type="GO" id="GO:0004984">
    <property type="term" value="F:olfactory receptor activity"/>
    <property type="evidence" value="ECO:0007669"/>
    <property type="project" value="TreeGrafter"/>
</dbReference>
<keyword evidence="4 5" id="KW-0472">Membrane</keyword>
<feature type="transmembrane region" description="Helical" evidence="5">
    <location>
        <begin position="141"/>
        <end position="159"/>
    </location>
</feature>
<dbReference type="OrthoDB" id="5854890at2759"/>
<organism evidence="6 7">
    <name type="scientific">Ancylostoma ceylanicum</name>
    <dbReference type="NCBI Taxonomy" id="53326"/>
    <lineage>
        <taxon>Eukaryota</taxon>
        <taxon>Metazoa</taxon>
        <taxon>Ecdysozoa</taxon>
        <taxon>Nematoda</taxon>
        <taxon>Chromadorea</taxon>
        <taxon>Rhabditida</taxon>
        <taxon>Rhabditina</taxon>
        <taxon>Rhabditomorpha</taxon>
        <taxon>Strongyloidea</taxon>
        <taxon>Ancylostomatidae</taxon>
        <taxon>Ancylostomatinae</taxon>
        <taxon>Ancylostoma</taxon>
    </lineage>
</organism>
<accession>A0A016U979</accession>
<feature type="transmembrane region" description="Helical" evidence="5">
    <location>
        <begin position="228"/>
        <end position="248"/>
    </location>
</feature>
<evidence type="ECO:0000256" key="1">
    <source>
        <dbReference type="ARBA" id="ARBA00004141"/>
    </source>
</evidence>
<keyword evidence="2 5" id="KW-0812">Transmembrane</keyword>
<gene>
    <name evidence="6" type="primary">Acey_s0052.g2254</name>
    <name evidence="6" type="ORF">Y032_0052g2254</name>
</gene>
<dbReference type="AlphaFoldDB" id="A0A016U979"/>
<dbReference type="InterPro" id="IPR019408">
    <property type="entry name" value="7TM_GPCR_serpentine_rcpt_Srab"/>
</dbReference>
<comment type="caution">
    <text evidence="6">The sequence shown here is derived from an EMBL/GenBank/DDBJ whole genome shotgun (WGS) entry which is preliminary data.</text>
</comment>
<protein>
    <recommendedName>
        <fullName evidence="8">G-protein coupled receptors family 1 profile domain-containing protein</fullName>
    </recommendedName>
</protein>
<sequence>MDEHFCITDGVHLVKNPYYIASQLLHIVVSLAAIIFIISTRSYLAEFHVHKNLKVIFWTLYGCIIAHGLVFIVFESQHLITAWAAKKPCDVFQSPKFCLMVRFALHLTCNCFVMLQLGLCVERTIATVYPGSYESSRSCQGKTICVLAIFASLIGASLTDLSSKNSEALSSCLNNHKDNWMAVDISNYFLTAVNLLTFFWACTLLFINKIYKKRLDGNLSNRYQVRENLASTRLIMILGWMQFVIYAIHVSCNIARRASKDHMSTVLYRALASIGYMLTYYTFLTPLITVLLIGKERRTKLMSLRENLQQTSTKGAAGQNAYFNAYEKRWQ</sequence>
<name>A0A016U979_9BILA</name>
<feature type="transmembrane region" description="Helical" evidence="5">
    <location>
        <begin position="55"/>
        <end position="74"/>
    </location>
</feature>
<evidence type="ECO:0000256" key="3">
    <source>
        <dbReference type="ARBA" id="ARBA00022989"/>
    </source>
</evidence>
<evidence type="ECO:0000256" key="5">
    <source>
        <dbReference type="SAM" id="Phobius"/>
    </source>
</evidence>
<comment type="subcellular location">
    <subcellularLocation>
        <location evidence="1">Membrane</location>
        <topology evidence="1">Multi-pass membrane protein</topology>
    </subcellularLocation>
</comment>